<dbReference type="EMBL" id="QUQO01000001">
    <property type="protein sequence ID" value="RFB04541.1"/>
    <property type="molecule type" value="Genomic_DNA"/>
</dbReference>
<evidence type="ECO:0000256" key="6">
    <source>
        <dbReference type="ARBA" id="ARBA00023002"/>
    </source>
</evidence>
<name>A0A371RGG9_9PROT</name>
<feature type="transmembrane region" description="Helical" evidence="12">
    <location>
        <begin position="12"/>
        <end position="32"/>
    </location>
</feature>
<evidence type="ECO:0000313" key="13">
    <source>
        <dbReference type="EMBL" id="RFB04541.1"/>
    </source>
</evidence>
<keyword evidence="12" id="KW-1003">Cell membrane</keyword>
<dbReference type="AlphaFoldDB" id="A0A371RGG9"/>
<keyword evidence="8 12" id="KW-0350">Heme biosynthesis</keyword>
<dbReference type="Proteomes" id="UP000264589">
    <property type="component" value="Unassembled WGS sequence"/>
</dbReference>
<keyword evidence="3 12" id="KW-0812">Transmembrane</keyword>
<dbReference type="InterPro" id="IPR003780">
    <property type="entry name" value="COX15/CtaA_fam"/>
</dbReference>
<feature type="transmembrane region" description="Helical" evidence="12">
    <location>
        <begin position="194"/>
        <end position="218"/>
    </location>
</feature>
<evidence type="ECO:0000256" key="12">
    <source>
        <dbReference type="HAMAP-Rule" id="MF_01665"/>
    </source>
</evidence>
<evidence type="ECO:0000313" key="14">
    <source>
        <dbReference type="Proteomes" id="UP000264589"/>
    </source>
</evidence>
<accession>A0A371RGG9</accession>
<comment type="function">
    <text evidence="12">Catalyzes the conversion of heme O to heme A by two successive hydroxylations of the methyl group at C8. The first hydroxylation forms heme I, the second hydroxylation results in an unstable dihydroxymethyl group, which spontaneously dehydrates, resulting in the formyl group of heme A.</text>
</comment>
<keyword evidence="7 12" id="KW-0408">Iron</keyword>
<evidence type="ECO:0000256" key="7">
    <source>
        <dbReference type="ARBA" id="ARBA00023004"/>
    </source>
</evidence>
<dbReference type="PANTHER" id="PTHR23289">
    <property type="entry name" value="CYTOCHROME C OXIDASE ASSEMBLY PROTEIN COX15"/>
    <property type="match status" value="1"/>
</dbReference>
<gene>
    <name evidence="12" type="primary">ctaA</name>
    <name evidence="13" type="ORF">DX908_04140</name>
</gene>
<evidence type="ECO:0000256" key="3">
    <source>
        <dbReference type="ARBA" id="ARBA00022692"/>
    </source>
</evidence>
<comment type="pathway">
    <text evidence="10 12">Porphyrin-containing compound metabolism; heme A biosynthesis; heme A from heme O: step 1/1.</text>
</comment>
<evidence type="ECO:0000256" key="10">
    <source>
        <dbReference type="ARBA" id="ARBA00044501"/>
    </source>
</evidence>
<proteinExistence type="inferred from homology"/>
<feature type="transmembrane region" description="Helical" evidence="12">
    <location>
        <begin position="127"/>
        <end position="149"/>
    </location>
</feature>
<evidence type="ECO:0000256" key="2">
    <source>
        <dbReference type="ARBA" id="ARBA00004141"/>
    </source>
</evidence>
<dbReference type="GO" id="GO:0046872">
    <property type="term" value="F:metal ion binding"/>
    <property type="evidence" value="ECO:0007669"/>
    <property type="project" value="UniProtKB-KW"/>
</dbReference>
<dbReference type="GO" id="GO:0120547">
    <property type="term" value="F:heme A synthase activity"/>
    <property type="evidence" value="ECO:0007669"/>
    <property type="project" value="UniProtKB-EC"/>
</dbReference>
<feature type="transmembrane region" description="Helical" evidence="12">
    <location>
        <begin position="161"/>
        <end position="182"/>
    </location>
</feature>
<dbReference type="InParanoid" id="A0A371RGG9"/>
<dbReference type="InterPro" id="IPR023754">
    <property type="entry name" value="HemeA_Synthase_type2"/>
</dbReference>
<feature type="transmembrane region" description="Helical" evidence="12">
    <location>
        <begin position="288"/>
        <end position="310"/>
    </location>
</feature>
<dbReference type="GO" id="GO:0005886">
    <property type="term" value="C:plasma membrane"/>
    <property type="evidence" value="ECO:0007669"/>
    <property type="project" value="UniProtKB-SubCell"/>
</dbReference>
<comment type="subunit">
    <text evidence="12">Interacts with CtaB.</text>
</comment>
<dbReference type="PANTHER" id="PTHR23289:SF2">
    <property type="entry name" value="CYTOCHROME C OXIDASE ASSEMBLY PROTEIN COX15 HOMOLOG"/>
    <property type="match status" value="1"/>
</dbReference>
<comment type="similarity">
    <text evidence="12">Belongs to the COX15/CtaA family. Type 2 subfamily.</text>
</comment>
<feature type="transmembrane region" description="Helical" evidence="12">
    <location>
        <begin position="316"/>
        <end position="336"/>
    </location>
</feature>
<dbReference type="OrthoDB" id="9793156at2"/>
<evidence type="ECO:0000256" key="11">
    <source>
        <dbReference type="ARBA" id="ARBA00048044"/>
    </source>
</evidence>
<organism evidence="13 14">
    <name type="scientific">Parvularcula marina</name>
    <dbReference type="NCBI Taxonomy" id="2292771"/>
    <lineage>
        <taxon>Bacteria</taxon>
        <taxon>Pseudomonadati</taxon>
        <taxon>Pseudomonadota</taxon>
        <taxon>Alphaproteobacteria</taxon>
        <taxon>Parvularculales</taxon>
        <taxon>Parvularculaceae</taxon>
        <taxon>Parvularcula</taxon>
    </lineage>
</organism>
<feature type="binding site" description="axial binding residue" evidence="12">
    <location>
        <position position="260"/>
    </location>
    <ligand>
        <name>heme</name>
        <dbReference type="ChEBI" id="CHEBI:30413"/>
    </ligand>
    <ligandPart>
        <name>Fe</name>
        <dbReference type="ChEBI" id="CHEBI:18248"/>
    </ligandPart>
</feature>
<comment type="cofactor">
    <cofactor evidence="1 12">
        <name>heme b</name>
        <dbReference type="ChEBI" id="CHEBI:60344"/>
    </cofactor>
</comment>
<evidence type="ECO:0000256" key="8">
    <source>
        <dbReference type="ARBA" id="ARBA00023133"/>
    </source>
</evidence>
<comment type="catalytic activity">
    <reaction evidence="11">
        <text>Fe(II)-heme o + 2 A + H2O = Fe(II)-heme a + 2 AH2</text>
        <dbReference type="Rhea" id="RHEA:63388"/>
        <dbReference type="ChEBI" id="CHEBI:13193"/>
        <dbReference type="ChEBI" id="CHEBI:15377"/>
        <dbReference type="ChEBI" id="CHEBI:17499"/>
        <dbReference type="ChEBI" id="CHEBI:60530"/>
        <dbReference type="ChEBI" id="CHEBI:61715"/>
        <dbReference type="EC" id="1.17.99.9"/>
    </reaction>
    <physiologicalReaction direction="left-to-right" evidence="11">
        <dbReference type="Rhea" id="RHEA:63389"/>
    </physiologicalReaction>
</comment>
<keyword evidence="6 12" id="KW-0560">Oxidoreductase</keyword>
<dbReference type="EC" id="1.17.99.9" evidence="12"/>
<keyword evidence="14" id="KW-1185">Reference proteome</keyword>
<feature type="binding site" description="axial binding residue" evidence="12">
    <location>
        <position position="318"/>
    </location>
    <ligand>
        <name>heme</name>
        <dbReference type="ChEBI" id="CHEBI:30413"/>
    </ligand>
    <ligandPart>
        <name>Fe</name>
        <dbReference type="ChEBI" id="CHEBI:18248"/>
    </ligandPart>
</feature>
<feature type="transmembrane region" description="Helical" evidence="12">
    <location>
        <begin position="98"/>
        <end position="115"/>
    </location>
</feature>
<reference evidence="13 14" key="1">
    <citation type="submission" date="2018-08" db="EMBL/GenBank/DDBJ databases">
        <title>Parvularcula sp. SM1705, isolated from surface water of the South Sea China.</title>
        <authorList>
            <person name="Sun L."/>
        </authorList>
    </citation>
    <scope>NUCLEOTIDE SEQUENCE [LARGE SCALE GENOMIC DNA]</scope>
    <source>
        <strain evidence="13 14">SM1705</strain>
    </source>
</reference>
<sequence>MQMTNTSRPGLIAAWLFILAGLIALMVTVGGATRLTDSGLSITEWDLVMGSLPPMSDAAWAEVFEKYKTIPEYEEVNFGMSLAEFKEIFWWEWSHRNLGRFIGLFVFFPLLYWSVRGVVKGGLRLRLWAIFLLVGLQGAIGWFMVASGLSERVDVSQYRLALHLGTAFILFGLVVWQWIALVRPPGRAATKAGLGRLTLVFGAALFCQIILGAFVAGLRAGKTYNTWPLMDGQFVPEGYFNGAAGLSHMFETIEAVQFNHRTGAYLIFVFAAFLMLKTWNGGKARGYGAAIFCGVFLQMLLGIWTLVAVVPMSLGLLHQLGALMLLALTIVAAYDLSGSKTISPQN</sequence>
<comment type="caution">
    <text evidence="13">The sequence shown here is derived from an EMBL/GenBank/DDBJ whole genome shotgun (WGS) entry which is preliminary data.</text>
</comment>
<keyword evidence="4 12" id="KW-0479">Metal-binding</keyword>
<keyword evidence="9 12" id="KW-0472">Membrane</keyword>
<evidence type="ECO:0000256" key="5">
    <source>
        <dbReference type="ARBA" id="ARBA00022989"/>
    </source>
</evidence>
<protein>
    <recommendedName>
        <fullName evidence="12">Heme A synthase</fullName>
        <shortName evidence="12">HAS</shortName>
        <ecNumber evidence="12">1.17.99.9</ecNumber>
    </recommendedName>
    <alternativeName>
        <fullName evidence="12">Cytochrome aa3-controlling protein</fullName>
    </alternativeName>
</protein>
<comment type="subcellular location">
    <subcellularLocation>
        <location evidence="12">Cell membrane</location>
        <topology evidence="12">Multi-pass membrane protein</topology>
    </subcellularLocation>
    <subcellularLocation>
        <location evidence="2">Membrane</location>
        <topology evidence="2">Multi-pass membrane protein</topology>
    </subcellularLocation>
</comment>
<feature type="transmembrane region" description="Helical" evidence="12">
    <location>
        <begin position="258"/>
        <end position="276"/>
    </location>
</feature>
<keyword evidence="5 12" id="KW-1133">Transmembrane helix</keyword>
<dbReference type="HAMAP" id="MF_01665">
    <property type="entry name" value="HemeA_synth_type2"/>
    <property type="match status" value="1"/>
</dbReference>
<evidence type="ECO:0000256" key="4">
    <source>
        <dbReference type="ARBA" id="ARBA00022723"/>
    </source>
</evidence>
<dbReference type="GO" id="GO:0006784">
    <property type="term" value="P:heme A biosynthetic process"/>
    <property type="evidence" value="ECO:0007669"/>
    <property type="project" value="UniProtKB-UniRule"/>
</dbReference>
<dbReference type="UniPathway" id="UPA00269">
    <property type="reaction ID" value="UER00713"/>
</dbReference>
<evidence type="ECO:0000256" key="9">
    <source>
        <dbReference type="ARBA" id="ARBA00023136"/>
    </source>
</evidence>
<dbReference type="Pfam" id="PF02628">
    <property type="entry name" value="COX15-CtaA"/>
    <property type="match status" value="1"/>
</dbReference>
<evidence type="ECO:0000256" key="1">
    <source>
        <dbReference type="ARBA" id="ARBA00001970"/>
    </source>
</evidence>